<evidence type="ECO:0000313" key="3">
    <source>
        <dbReference type="Proteomes" id="UP000178892"/>
    </source>
</evidence>
<name>A0A1F5NUG0_9BACT</name>
<evidence type="ECO:0000256" key="1">
    <source>
        <dbReference type="SAM" id="MobiDB-lite"/>
    </source>
</evidence>
<comment type="caution">
    <text evidence="2">The sequence shown here is derived from an EMBL/GenBank/DDBJ whole genome shotgun (WGS) entry which is preliminary data.</text>
</comment>
<sequence>MSMSKILGKICIITLSYSHPRLSPIPAESFAKLSGDLSIGFYKIPDYSPNPRLGDGLGEKNPRLGDGLGEKNPRLGDGLGEKNPRLGDGRGLFHITLK</sequence>
<protein>
    <submittedName>
        <fullName evidence="2">Uncharacterized protein</fullName>
    </submittedName>
</protein>
<gene>
    <name evidence="2" type="ORF">A2720_03500</name>
</gene>
<evidence type="ECO:0000313" key="2">
    <source>
        <dbReference type="EMBL" id="OGE81301.1"/>
    </source>
</evidence>
<feature type="region of interest" description="Disordered" evidence="1">
    <location>
        <begin position="51"/>
        <end position="83"/>
    </location>
</feature>
<dbReference type="AlphaFoldDB" id="A0A1F5NUG0"/>
<proteinExistence type="predicted"/>
<reference evidence="2 3" key="1">
    <citation type="journal article" date="2016" name="Nat. Commun.">
        <title>Thousands of microbial genomes shed light on interconnected biogeochemical processes in an aquifer system.</title>
        <authorList>
            <person name="Anantharaman K."/>
            <person name="Brown C.T."/>
            <person name="Hug L.A."/>
            <person name="Sharon I."/>
            <person name="Castelle C.J."/>
            <person name="Probst A.J."/>
            <person name="Thomas B.C."/>
            <person name="Singh A."/>
            <person name="Wilkins M.J."/>
            <person name="Karaoz U."/>
            <person name="Brodie E.L."/>
            <person name="Williams K.H."/>
            <person name="Hubbard S.S."/>
            <person name="Banfield J.F."/>
        </authorList>
    </citation>
    <scope>NUCLEOTIDE SEQUENCE [LARGE SCALE GENOMIC DNA]</scope>
</reference>
<feature type="compositionally biased region" description="Basic and acidic residues" evidence="1">
    <location>
        <begin position="57"/>
        <end position="83"/>
    </location>
</feature>
<dbReference type="EMBL" id="MFEL01000009">
    <property type="protein sequence ID" value="OGE81301.1"/>
    <property type="molecule type" value="Genomic_DNA"/>
</dbReference>
<organism evidence="2 3">
    <name type="scientific">Candidatus Doudnabacteria bacterium RIFCSPHIGHO2_01_FULL_46_24</name>
    <dbReference type="NCBI Taxonomy" id="1817825"/>
    <lineage>
        <taxon>Bacteria</taxon>
        <taxon>Candidatus Doudnaibacteriota</taxon>
    </lineage>
</organism>
<dbReference type="Proteomes" id="UP000178892">
    <property type="component" value="Unassembled WGS sequence"/>
</dbReference>
<accession>A0A1F5NUG0</accession>